<keyword evidence="2" id="KW-1185">Reference proteome</keyword>
<gene>
    <name evidence="1" type="ORF">GPUH_LOCUS21057</name>
</gene>
<name>A0A3P7NBD7_9BILA</name>
<dbReference type="AlphaFoldDB" id="A0A3P7NBD7"/>
<evidence type="ECO:0000313" key="1">
    <source>
        <dbReference type="EMBL" id="VDN37410.1"/>
    </source>
</evidence>
<sequence length="44" mass="4879">MISEDGKKTFIQHVVVPSQKEIESLILGRKKALLFEKYVGSSSG</sequence>
<evidence type="ECO:0000313" key="2">
    <source>
        <dbReference type="Proteomes" id="UP000271098"/>
    </source>
</evidence>
<dbReference type="EMBL" id="UYRT01091743">
    <property type="protein sequence ID" value="VDN37410.1"/>
    <property type="molecule type" value="Genomic_DNA"/>
</dbReference>
<reference evidence="1 2" key="1">
    <citation type="submission" date="2018-11" db="EMBL/GenBank/DDBJ databases">
        <authorList>
            <consortium name="Pathogen Informatics"/>
        </authorList>
    </citation>
    <scope>NUCLEOTIDE SEQUENCE [LARGE SCALE GENOMIC DNA]</scope>
</reference>
<protein>
    <submittedName>
        <fullName evidence="1">Uncharacterized protein</fullName>
    </submittedName>
</protein>
<accession>A0A3P7NBD7</accession>
<proteinExistence type="predicted"/>
<organism evidence="1 2">
    <name type="scientific">Gongylonema pulchrum</name>
    <dbReference type="NCBI Taxonomy" id="637853"/>
    <lineage>
        <taxon>Eukaryota</taxon>
        <taxon>Metazoa</taxon>
        <taxon>Ecdysozoa</taxon>
        <taxon>Nematoda</taxon>
        <taxon>Chromadorea</taxon>
        <taxon>Rhabditida</taxon>
        <taxon>Spirurina</taxon>
        <taxon>Spiruromorpha</taxon>
        <taxon>Spiruroidea</taxon>
        <taxon>Gongylonematidae</taxon>
        <taxon>Gongylonema</taxon>
    </lineage>
</organism>
<dbReference type="Proteomes" id="UP000271098">
    <property type="component" value="Unassembled WGS sequence"/>
</dbReference>